<accession>A0A549TD02</accession>
<proteinExistence type="predicted"/>
<sequence length="143" mass="15270">MTKTPHPDDVIVGANLRQLRMRKGASQEKLAENLGITFQQVQKYEKGTNRVSSSRLVAIARFLGCTLEDLFAGTGTDAALGSAPASPHHSAQALRLVTAFDRIEDAATRRHVVGLVEALAPSFSLPLDTQIGGGINHQIWGAA</sequence>
<dbReference type="RefSeq" id="WP_143124664.1">
    <property type="nucleotide sequence ID" value="NZ_VJMG01000017.1"/>
</dbReference>
<evidence type="ECO:0000313" key="4">
    <source>
        <dbReference type="Proteomes" id="UP000316801"/>
    </source>
</evidence>
<dbReference type="InterPro" id="IPR010982">
    <property type="entry name" value="Lambda_DNA-bd_dom_sf"/>
</dbReference>
<dbReference type="SUPFAM" id="SSF47413">
    <property type="entry name" value="lambda repressor-like DNA-binding domains"/>
    <property type="match status" value="1"/>
</dbReference>
<dbReference type="EMBL" id="VJMG01000017">
    <property type="protein sequence ID" value="TRL39857.1"/>
    <property type="molecule type" value="Genomic_DNA"/>
</dbReference>
<evidence type="ECO:0000259" key="2">
    <source>
        <dbReference type="PROSITE" id="PS50943"/>
    </source>
</evidence>
<keyword evidence="1" id="KW-0238">DNA-binding</keyword>
<dbReference type="AlphaFoldDB" id="A0A549TD02"/>
<evidence type="ECO:0000313" key="3">
    <source>
        <dbReference type="EMBL" id="TRL39857.1"/>
    </source>
</evidence>
<evidence type="ECO:0000256" key="1">
    <source>
        <dbReference type="ARBA" id="ARBA00023125"/>
    </source>
</evidence>
<dbReference type="SMART" id="SM00530">
    <property type="entry name" value="HTH_XRE"/>
    <property type="match status" value="1"/>
</dbReference>
<dbReference type="PANTHER" id="PTHR46558">
    <property type="entry name" value="TRACRIPTIONAL REGULATORY PROTEIN-RELATED-RELATED"/>
    <property type="match status" value="1"/>
</dbReference>
<dbReference type="InterPro" id="IPR001387">
    <property type="entry name" value="Cro/C1-type_HTH"/>
</dbReference>
<name>A0A549TD02_9HYPH</name>
<dbReference type="Gene3D" id="1.10.260.40">
    <property type="entry name" value="lambda repressor-like DNA-binding domains"/>
    <property type="match status" value="1"/>
</dbReference>
<organism evidence="3 4">
    <name type="scientific">Rhizobium straminoryzae</name>
    <dbReference type="NCBI Taxonomy" id="1387186"/>
    <lineage>
        <taxon>Bacteria</taxon>
        <taxon>Pseudomonadati</taxon>
        <taxon>Pseudomonadota</taxon>
        <taxon>Alphaproteobacteria</taxon>
        <taxon>Hyphomicrobiales</taxon>
        <taxon>Rhizobiaceae</taxon>
        <taxon>Rhizobium/Agrobacterium group</taxon>
        <taxon>Rhizobium</taxon>
    </lineage>
</organism>
<dbReference type="GO" id="GO:0003677">
    <property type="term" value="F:DNA binding"/>
    <property type="evidence" value="ECO:0007669"/>
    <property type="project" value="UniProtKB-KW"/>
</dbReference>
<dbReference type="PANTHER" id="PTHR46558:SF4">
    <property type="entry name" value="DNA-BIDING PHAGE PROTEIN"/>
    <property type="match status" value="1"/>
</dbReference>
<dbReference type="Pfam" id="PF01381">
    <property type="entry name" value="HTH_3"/>
    <property type="match status" value="1"/>
</dbReference>
<dbReference type="Proteomes" id="UP000316801">
    <property type="component" value="Unassembled WGS sequence"/>
</dbReference>
<reference evidence="3 4" key="1">
    <citation type="submission" date="2019-07" db="EMBL/GenBank/DDBJ databases">
        <title>Ln-dependent methylotrophs.</title>
        <authorList>
            <person name="Tani A."/>
        </authorList>
    </citation>
    <scope>NUCLEOTIDE SEQUENCE [LARGE SCALE GENOMIC DNA]</scope>
    <source>
        <strain evidence="3 4">SM12</strain>
    </source>
</reference>
<protein>
    <submittedName>
        <fullName evidence="3">Helix-turn-helix transcriptional regulator</fullName>
    </submittedName>
</protein>
<dbReference type="PROSITE" id="PS50943">
    <property type="entry name" value="HTH_CROC1"/>
    <property type="match status" value="1"/>
</dbReference>
<dbReference type="CDD" id="cd00093">
    <property type="entry name" value="HTH_XRE"/>
    <property type="match status" value="1"/>
</dbReference>
<gene>
    <name evidence="3" type="ORF">FNA46_07940</name>
</gene>
<comment type="caution">
    <text evidence="3">The sequence shown here is derived from an EMBL/GenBank/DDBJ whole genome shotgun (WGS) entry which is preliminary data.</text>
</comment>
<feature type="domain" description="HTH cro/C1-type" evidence="2">
    <location>
        <begin position="16"/>
        <end position="70"/>
    </location>
</feature>
<keyword evidence="4" id="KW-1185">Reference proteome</keyword>